<dbReference type="InterPro" id="IPR038765">
    <property type="entry name" value="Papain-like_cys_pep_sf"/>
</dbReference>
<comment type="caution">
    <text evidence="1">The sequence shown here is derived from an EMBL/GenBank/DDBJ whole genome shotgun (WGS) entry which is preliminary data.</text>
</comment>
<dbReference type="Proteomes" id="UP000247416">
    <property type="component" value="Unassembled WGS sequence"/>
</dbReference>
<dbReference type="SUPFAM" id="SSF54001">
    <property type="entry name" value="Cysteine proteinases"/>
    <property type="match status" value="1"/>
</dbReference>
<evidence type="ECO:0000313" key="1">
    <source>
        <dbReference type="EMBL" id="PYF06344.1"/>
    </source>
</evidence>
<accession>A0A318TNY4</accession>
<evidence type="ECO:0000313" key="2">
    <source>
        <dbReference type="Proteomes" id="UP000247416"/>
    </source>
</evidence>
<gene>
    <name evidence="1" type="ORF">BJ095_11046</name>
</gene>
<dbReference type="EMBL" id="QJTJ01000010">
    <property type="protein sequence ID" value="PYF06344.1"/>
    <property type="molecule type" value="Genomic_DNA"/>
</dbReference>
<sequence>MSKMIYIVLTKTKTVLSKAIQIYTQHDFNHVSISFDPKLKEMYSFGRKNINNPWIGGFVHENPSSTLLRESNCVILACPVTNQQYTLLKNRITYYKKNENEYKYNFIGLFGVACRVKIKRERAFFCSQFISTLFEEAGLPLYGKSPYFMQPNDFVHLPYLSFIYKGTIEDYIGEAREIQKKRRSLSTIHAFAISALYMGRNKVS</sequence>
<name>A0A318TNY4_9BACL</name>
<evidence type="ECO:0008006" key="3">
    <source>
        <dbReference type="Google" id="ProtNLM"/>
    </source>
</evidence>
<reference evidence="1 2" key="1">
    <citation type="submission" date="2018-06" db="EMBL/GenBank/DDBJ databases">
        <title>Genomic Encyclopedia of Archaeal and Bacterial Type Strains, Phase II (KMG-II): from individual species to whole genera.</title>
        <authorList>
            <person name="Goeker M."/>
        </authorList>
    </citation>
    <scope>NUCLEOTIDE SEQUENCE [LARGE SCALE GENOMIC DNA]</scope>
    <source>
        <strain evidence="1 2">KACC 16626</strain>
    </source>
</reference>
<protein>
    <recommendedName>
        <fullName evidence="3">Permuted papain-like amidase YaeF/Yiix C92 family enzyme</fullName>
    </recommendedName>
</protein>
<proteinExistence type="predicted"/>
<dbReference type="Gene3D" id="3.90.1720.10">
    <property type="entry name" value="endopeptidase domain like (from Nostoc punctiforme)"/>
    <property type="match status" value="1"/>
</dbReference>
<organism evidence="1 2">
    <name type="scientific">Ureibacillus chungkukjangi</name>
    <dbReference type="NCBI Taxonomy" id="1202712"/>
    <lineage>
        <taxon>Bacteria</taxon>
        <taxon>Bacillati</taxon>
        <taxon>Bacillota</taxon>
        <taxon>Bacilli</taxon>
        <taxon>Bacillales</taxon>
        <taxon>Caryophanaceae</taxon>
        <taxon>Ureibacillus</taxon>
    </lineage>
</organism>
<keyword evidence="2" id="KW-1185">Reference proteome</keyword>
<dbReference type="AlphaFoldDB" id="A0A318TNY4"/>
<dbReference type="RefSeq" id="WP_146223208.1">
    <property type="nucleotide sequence ID" value="NZ_CP085009.1"/>
</dbReference>
<dbReference type="OrthoDB" id="1645744at2"/>